<dbReference type="EMBL" id="ML995577">
    <property type="protein sequence ID" value="KAF2135506.1"/>
    <property type="molecule type" value="Genomic_DNA"/>
</dbReference>
<dbReference type="Gene3D" id="3.20.20.80">
    <property type="entry name" value="Glycosidases"/>
    <property type="match status" value="1"/>
</dbReference>
<keyword evidence="7" id="KW-1185">Reference proteome</keyword>
<gene>
    <name evidence="6" type="ORF">K452DRAFT_331849</name>
</gene>
<dbReference type="InterPro" id="IPR017853">
    <property type="entry name" value="GH"/>
</dbReference>
<evidence type="ECO:0000256" key="3">
    <source>
        <dbReference type="ARBA" id="ARBA00023295"/>
    </source>
</evidence>
<feature type="signal peptide" evidence="5">
    <location>
        <begin position="1"/>
        <end position="19"/>
    </location>
</feature>
<dbReference type="InterPro" id="IPR033132">
    <property type="entry name" value="GH_1_N_CS"/>
</dbReference>
<evidence type="ECO:0000313" key="7">
    <source>
        <dbReference type="Proteomes" id="UP000799438"/>
    </source>
</evidence>
<evidence type="ECO:0000256" key="5">
    <source>
        <dbReference type="SAM" id="SignalP"/>
    </source>
</evidence>
<evidence type="ECO:0000256" key="1">
    <source>
        <dbReference type="ARBA" id="ARBA00010838"/>
    </source>
</evidence>
<dbReference type="PRINTS" id="PR00131">
    <property type="entry name" value="GLHYDRLASE1"/>
</dbReference>
<protein>
    <submittedName>
        <fullName evidence="6">Glycoside hydrolase family 1 protein</fullName>
    </submittedName>
</protein>
<dbReference type="OrthoDB" id="65569at2759"/>
<keyword evidence="5" id="KW-0732">Signal</keyword>
<dbReference type="Pfam" id="PF00232">
    <property type="entry name" value="Glyco_hydro_1"/>
    <property type="match status" value="1"/>
</dbReference>
<dbReference type="PANTHER" id="PTHR10353:SF36">
    <property type="entry name" value="LP05116P"/>
    <property type="match status" value="1"/>
</dbReference>
<name>A0A6A6AV91_9PEZI</name>
<dbReference type="PANTHER" id="PTHR10353">
    <property type="entry name" value="GLYCOSYL HYDROLASE"/>
    <property type="match status" value="1"/>
</dbReference>
<dbReference type="RefSeq" id="XP_033391224.1">
    <property type="nucleotide sequence ID" value="XM_033545138.1"/>
</dbReference>
<proteinExistence type="inferred from homology"/>
<reference evidence="6" key="1">
    <citation type="journal article" date="2020" name="Stud. Mycol.">
        <title>101 Dothideomycetes genomes: a test case for predicting lifestyles and emergence of pathogens.</title>
        <authorList>
            <person name="Haridas S."/>
            <person name="Albert R."/>
            <person name="Binder M."/>
            <person name="Bloem J."/>
            <person name="Labutti K."/>
            <person name="Salamov A."/>
            <person name="Andreopoulos B."/>
            <person name="Baker S."/>
            <person name="Barry K."/>
            <person name="Bills G."/>
            <person name="Bluhm B."/>
            <person name="Cannon C."/>
            <person name="Castanera R."/>
            <person name="Culley D."/>
            <person name="Daum C."/>
            <person name="Ezra D."/>
            <person name="Gonzalez J."/>
            <person name="Henrissat B."/>
            <person name="Kuo A."/>
            <person name="Liang C."/>
            <person name="Lipzen A."/>
            <person name="Lutzoni F."/>
            <person name="Magnuson J."/>
            <person name="Mondo S."/>
            <person name="Nolan M."/>
            <person name="Ohm R."/>
            <person name="Pangilinan J."/>
            <person name="Park H.-J."/>
            <person name="Ramirez L."/>
            <person name="Alfaro M."/>
            <person name="Sun H."/>
            <person name="Tritt A."/>
            <person name="Yoshinaga Y."/>
            <person name="Zwiers L.-H."/>
            <person name="Turgeon B."/>
            <person name="Goodwin S."/>
            <person name="Spatafora J."/>
            <person name="Crous P."/>
            <person name="Grigoriev I."/>
        </authorList>
    </citation>
    <scope>NUCLEOTIDE SEQUENCE</scope>
    <source>
        <strain evidence="6">CBS 121167</strain>
    </source>
</reference>
<dbReference type="PROSITE" id="PS51257">
    <property type="entry name" value="PROKAR_LIPOPROTEIN"/>
    <property type="match status" value="1"/>
</dbReference>
<organism evidence="6 7">
    <name type="scientific">Aplosporella prunicola CBS 121167</name>
    <dbReference type="NCBI Taxonomy" id="1176127"/>
    <lineage>
        <taxon>Eukaryota</taxon>
        <taxon>Fungi</taxon>
        <taxon>Dikarya</taxon>
        <taxon>Ascomycota</taxon>
        <taxon>Pezizomycotina</taxon>
        <taxon>Dothideomycetes</taxon>
        <taxon>Dothideomycetes incertae sedis</taxon>
        <taxon>Botryosphaeriales</taxon>
        <taxon>Aplosporellaceae</taxon>
        <taxon>Aplosporella</taxon>
    </lineage>
</organism>
<comment type="similarity">
    <text evidence="1 4">Belongs to the glycosyl hydrolase 1 family.</text>
</comment>
<sequence>MKSTPILLLCCAMQSLAQSSTTASGCGCPKPSNPTETQPHSRTADMWNMWIGAVSMAAVNTTVSPTAVASAELIPPPPQHYASWMRGPQSPAVHANASWRFPRAFWWGVAGASYQVEGAVKDEGRGPSVWDALLHRVEGYSMANETGDVTANHYYYYKQDIARLAALRVPYYSFSISWSRILPFGRGPVNEDGLAHYEDVINTCLEYGVKPAVTLFHWDLPLYLYNLYGGWTSEEIVDDFVEYARIILTRYGNKVPMWYTLNEPISFCTLQMPEHYFKNVTIPKKQQPYFCGQHALLAHSKVYHLAKSLNITGPISLKNNGYYKVARTNSTEDAKAVQRAWDFNEGWFANPIYVDGEYPRYLKEYVGTFLRELTAEEKAQIQNSTDFFAHDAYAAKMYMAPSGGIDACVTNESHALFPTCADSTFTYADEDGGWNIGPAADPYTAWLHKATDWIPQFLHYIQDTWHPAGGIAVTEFGFTEPYEARKWLLGDIRADLGRTTYFHDYLEAVLIALSEGVNVVGCLAWSVFDNLEWTAGFNVQFGLQYVNRTTQQRHYKASFFELARMFETYQEK</sequence>
<dbReference type="InterPro" id="IPR001360">
    <property type="entry name" value="Glyco_hydro_1"/>
</dbReference>
<keyword evidence="2 6" id="KW-0378">Hydrolase</keyword>
<evidence type="ECO:0000256" key="2">
    <source>
        <dbReference type="ARBA" id="ARBA00022801"/>
    </source>
</evidence>
<evidence type="ECO:0000313" key="6">
    <source>
        <dbReference type="EMBL" id="KAF2135506.1"/>
    </source>
</evidence>
<dbReference type="Proteomes" id="UP000799438">
    <property type="component" value="Unassembled WGS sequence"/>
</dbReference>
<feature type="chain" id="PRO_5025415387" evidence="5">
    <location>
        <begin position="20"/>
        <end position="572"/>
    </location>
</feature>
<dbReference type="SUPFAM" id="SSF51445">
    <property type="entry name" value="(Trans)glycosidases"/>
    <property type="match status" value="1"/>
</dbReference>
<dbReference type="GO" id="GO:0008422">
    <property type="term" value="F:beta-glucosidase activity"/>
    <property type="evidence" value="ECO:0007669"/>
    <property type="project" value="TreeGrafter"/>
</dbReference>
<dbReference type="GeneID" id="54302634"/>
<dbReference type="PROSITE" id="PS00653">
    <property type="entry name" value="GLYCOSYL_HYDROL_F1_2"/>
    <property type="match status" value="1"/>
</dbReference>
<keyword evidence="3" id="KW-0326">Glycosidase</keyword>
<accession>A0A6A6AV91</accession>
<evidence type="ECO:0000256" key="4">
    <source>
        <dbReference type="RuleBase" id="RU003690"/>
    </source>
</evidence>
<dbReference type="GO" id="GO:0005975">
    <property type="term" value="P:carbohydrate metabolic process"/>
    <property type="evidence" value="ECO:0007669"/>
    <property type="project" value="InterPro"/>
</dbReference>
<dbReference type="AlphaFoldDB" id="A0A6A6AV91"/>